<evidence type="ECO:0000256" key="5">
    <source>
        <dbReference type="SAM" id="SignalP"/>
    </source>
</evidence>
<dbReference type="GO" id="GO:0005886">
    <property type="term" value="C:plasma membrane"/>
    <property type="evidence" value="ECO:0007669"/>
    <property type="project" value="UniProtKB-SubCell"/>
</dbReference>
<proteinExistence type="predicted"/>
<dbReference type="Proteomes" id="UP001558713">
    <property type="component" value="Unassembled WGS sequence"/>
</dbReference>
<dbReference type="PANTHER" id="PTHR31044:SF141">
    <property type="entry name" value="CARBOHYDRATE-BINDING X8 DOMAIN SUPERFAMILY PROTEIN"/>
    <property type="match status" value="1"/>
</dbReference>
<dbReference type="InterPro" id="IPR044788">
    <property type="entry name" value="X8_dom_prot"/>
</dbReference>
<keyword evidence="3 5" id="KW-0732">Signal</keyword>
<keyword evidence="8" id="KW-1185">Reference proteome</keyword>
<dbReference type="EMBL" id="JBANAX010000497">
    <property type="protein sequence ID" value="KAL1206635.1"/>
    <property type="molecule type" value="Genomic_DNA"/>
</dbReference>
<dbReference type="Gene3D" id="1.20.58.1040">
    <property type="match status" value="1"/>
</dbReference>
<keyword evidence="2" id="KW-0472">Membrane</keyword>
<reference evidence="7 8" key="1">
    <citation type="submission" date="2024-04" db="EMBL/GenBank/DDBJ databases">
        <title>Genome assembly C_amara_ONT_v2.</title>
        <authorList>
            <person name="Yant L."/>
            <person name="Moore C."/>
            <person name="Slenker M."/>
        </authorList>
    </citation>
    <scope>NUCLEOTIDE SEQUENCE [LARGE SCALE GENOMIC DNA]</scope>
    <source>
        <tissue evidence="7">Leaf</tissue>
    </source>
</reference>
<dbReference type="InterPro" id="IPR012946">
    <property type="entry name" value="X8"/>
</dbReference>
<dbReference type="PANTHER" id="PTHR31044">
    <property type="entry name" value="BETA-1,3 GLUCANASE"/>
    <property type="match status" value="1"/>
</dbReference>
<evidence type="ECO:0000313" key="8">
    <source>
        <dbReference type="Proteomes" id="UP001558713"/>
    </source>
</evidence>
<dbReference type="GO" id="GO:0098552">
    <property type="term" value="C:side of membrane"/>
    <property type="evidence" value="ECO:0007669"/>
    <property type="project" value="UniProtKB-KW"/>
</dbReference>
<evidence type="ECO:0000313" key="7">
    <source>
        <dbReference type="EMBL" id="KAL1206635.1"/>
    </source>
</evidence>
<evidence type="ECO:0000256" key="4">
    <source>
        <dbReference type="ARBA" id="ARBA00023288"/>
    </source>
</evidence>
<evidence type="ECO:0000256" key="3">
    <source>
        <dbReference type="ARBA" id="ARBA00022729"/>
    </source>
</evidence>
<feature type="chain" id="PRO_5044826510" evidence="5">
    <location>
        <begin position="20"/>
        <end position="110"/>
    </location>
</feature>
<comment type="subcellular location">
    <subcellularLocation>
        <location evidence="1">Cell membrane</location>
        <topology evidence="1">Lipid-anchor</topology>
        <topology evidence="1">GPI-anchor</topology>
    </subcellularLocation>
</comment>
<organism evidence="7 8">
    <name type="scientific">Cardamine amara subsp. amara</name>
    <dbReference type="NCBI Taxonomy" id="228776"/>
    <lineage>
        <taxon>Eukaryota</taxon>
        <taxon>Viridiplantae</taxon>
        <taxon>Streptophyta</taxon>
        <taxon>Embryophyta</taxon>
        <taxon>Tracheophyta</taxon>
        <taxon>Spermatophyta</taxon>
        <taxon>Magnoliopsida</taxon>
        <taxon>eudicotyledons</taxon>
        <taxon>Gunneridae</taxon>
        <taxon>Pentapetalae</taxon>
        <taxon>rosids</taxon>
        <taxon>malvids</taxon>
        <taxon>Brassicales</taxon>
        <taxon>Brassicaceae</taxon>
        <taxon>Cardamineae</taxon>
        <taxon>Cardamine</taxon>
    </lineage>
</organism>
<gene>
    <name evidence="7" type="ORF">V5N11_027198</name>
</gene>
<keyword evidence="2" id="KW-0325">Glycoprotein</keyword>
<keyword evidence="2" id="KW-0336">GPI-anchor</keyword>
<protein>
    <submittedName>
        <fullName evidence="7">Glucan endo-1,3-beta-glucosidase</fullName>
    </submittedName>
</protein>
<name>A0ABD1B3W5_CARAN</name>
<dbReference type="AlphaFoldDB" id="A0ABD1B3W5"/>
<evidence type="ECO:0000256" key="1">
    <source>
        <dbReference type="ARBA" id="ARBA00004609"/>
    </source>
</evidence>
<evidence type="ECO:0000256" key="2">
    <source>
        <dbReference type="ARBA" id="ARBA00022622"/>
    </source>
</evidence>
<dbReference type="SMART" id="SM00768">
    <property type="entry name" value="X8"/>
    <property type="match status" value="1"/>
</dbReference>
<evidence type="ECO:0000259" key="6">
    <source>
        <dbReference type="SMART" id="SM00768"/>
    </source>
</evidence>
<keyword evidence="4" id="KW-0449">Lipoprotein</keyword>
<dbReference type="Pfam" id="PF07983">
    <property type="entry name" value="X8"/>
    <property type="match status" value="1"/>
</dbReference>
<feature type="domain" description="X8" evidence="6">
    <location>
        <begin position="27"/>
        <end position="110"/>
    </location>
</feature>
<sequence>MSSQLLALLLLLSTVAVHHLPVATCNSWCVALPAATHEQLQFNIKFACSYVDCSAIQPGGSCYYPNTLLDHASFVMNIYYNSQGRSFQACSFGNTGYIIDSDPSAESCIY</sequence>
<feature type="signal peptide" evidence="5">
    <location>
        <begin position="1"/>
        <end position="19"/>
    </location>
</feature>
<accession>A0ABD1B3W5</accession>
<comment type="caution">
    <text evidence="7">The sequence shown here is derived from an EMBL/GenBank/DDBJ whole genome shotgun (WGS) entry which is preliminary data.</text>
</comment>
<dbReference type="GO" id="GO:0009506">
    <property type="term" value="C:plasmodesma"/>
    <property type="evidence" value="ECO:0007669"/>
    <property type="project" value="UniProtKB-ARBA"/>
</dbReference>